<dbReference type="KEGG" id="cza:CYCME_1881"/>
<evidence type="ECO:0000256" key="9">
    <source>
        <dbReference type="PROSITE-ProRule" id="PRU00703"/>
    </source>
</evidence>
<keyword evidence="6 10" id="KW-1133">Transmembrane helix</keyword>
<dbReference type="InterPro" id="IPR016169">
    <property type="entry name" value="FAD-bd_PCMH_sub2"/>
</dbReference>
<evidence type="ECO:0000256" key="3">
    <source>
        <dbReference type="ARBA" id="ARBA00022475"/>
    </source>
</evidence>
<feature type="transmembrane region" description="Helical" evidence="11">
    <location>
        <begin position="62"/>
        <end position="82"/>
    </location>
</feature>
<dbReference type="InterPro" id="IPR000644">
    <property type="entry name" value="CBS_dom"/>
</dbReference>
<evidence type="ECO:0000256" key="7">
    <source>
        <dbReference type="ARBA" id="ARBA00023122"/>
    </source>
</evidence>
<dbReference type="InterPro" id="IPR002550">
    <property type="entry name" value="CNNM"/>
</dbReference>
<gene>
    <name evidence="14" type="ORF">CYCME_1881</name>
</gene>
<feature type="domain" description="CBS" evidence="12">
    <location>
        <begin position="244"/>
        <end position="302"/>
    </location>
</feature>
<dbReference type="GO" id="GO:0005886">
    <property type="term" value="C:plasma membrane"/>
    <property type="evidence" value="ECO:0007669"/>
    <property type="project" value="UniProtKB-SubCell"/>
</dbReference>
<dbReference type="PROSITE" id="PS51846">
    <property type="entry name" value="CNNM"/>
    <property type="match status" value="1"/>
</dbReference>
<evidence type="ECO:0000313" key="14">
    <source>
        <dbReference type="EMBL" id="AGS40196.1"/>
    </source>
</evidence>
<dbReference type="PROSITE" id="PS51371">
    <property type="entry name" value="CBS"/>
    <property type="match status" value="1"/>
</dbReference>
<keyword evidence="7 9" id="KW-0129">CBS domain</keyword>
<keyword evidence="15" id="KW-1185">Reference proteome</keyword>
<dbReference type="GO" id="GO:0050660">
    <property type="term" value="F:flavin adenine dinucleotide binding"/>
    <property type="evidence" value="ECO:0007669"/>
    <property type="project" value="InterPro"/>
</dbReference>
<dbReference type="Gene3D" id="3.10.580.10">
    <property type="entry name" value="CBS-domain"/>
    <property type="match status" value="1"/>
</dbReference>
<dbReference type="Pfam" id="PF03471">
    <property type="entry name" value="CorC_HlyC"/>
    <property type="match status" value="1"/>
</dbReference>
<sequence length="387" mass="43260">MRLNKYRLIHLVKSGHLGAKMAHTLLKKPDRLIGLILLGNNFINIFASSIATILALRLYGESGIAIAAGLLTFIILIFSEVAPKTWAASHPERLAFFASIIYTPLLKLLYPLVWVINTLSNLLLRMVGIHVQHDTDTHLHHDELRTVVTEAGNLIPDEHKGMLLGILDLQQATVEDIMTPINDIHGVDLDDDIDDIKKQLLNASYSNLPVFSTNMDSIQGFLRTKDILQLANSGDFSHQQLLDIKQPPYFIPNNTSLYKQLINFQQNKQRFAFVVNEYGSILGLITLQDLLEEVIGEFTTDFSDSSPDIQKKADGSILVSGNITIRELNRSMGWKLPTNGPKTLNGLIIEYLESIPEQGTSLKLYKHSVEIVLTEDNAVKLAKFQSS</sequence>
<evidence type="ECO:0000313" key="15">
    <source>
        <dbReference type="Proteomes" id="UP000015380"/>
    </source>
</evidence>
<evidence type="ECO:0000256" key="11">
    <source>
        <dbReference type="SAM" id="Phobius"/>
    </source>
</evidence>
<evidence type="ECO:0000256" key="6">
    <source>
        <dbReference type="ARBA" id="ARBA00022989"/>
    </source>
</evidence>
<dbReference type="InterPro" id="IPR044751">
    <property type="entry name" value="Ion_transp-like_CBS"/>
</dbReference>
<dbReference type="PANTHER" id="PTHR22777">
    <property type="entry name" value="HEMOLYSIN-RELATED"/>
    <property type="match status" value="1"/>
</dbReference>
<keyword evidence="8 10" id="KW-0472">Membrane</keyword>
<evidence type="ECO:0000256" key="1">
    <source>
        <dbReference type="ARBA" id="ARBA00004651"/>
    </source>
</evidence>
<evidence type="ECO:0000256" key="8">
    <source>
        <dbReference type="ARBA" id="ARBA00023136"/>
    </source>
</evidence>
<comment type="similarity">
    <text evidence="2">Belongs to the UPF0053 family.</text>
</comment>
<dbReference type="InterPro" id="IPR036318">
    <property type="entry name" value="FAD-bd_PCMH-like_sf"/>
</dbReference>
<dbReference type="Pfam" id="PF01595">
    <property type="entry name" value="CNNM"/>
    <property type="match status" value="1"/>
</dbReference>
<reference evidence="14 15" key="1">
    <citation type="submission" date="2013-05" db="EMBL/GenBank/DDBJ databases">
        <title>Between feast and famine: a lifestyle of most important marine PAH-degrading bacterium Cycloclasticus sp. 7ME.</title>
        <authorList>
            <person name="Yakimov M.M."/>
            <person name="Messina E."/>
            <person name="Genovese M."/>
            <person name="Denaro R."/>
            <person name="Crisafi F."/>
            <person name="Russo D."/>
            <person name="Cappello S."/>
            <person name="Santisi S."/>
            <person name="Smedile F."/>
            <person name="Golyshina O.V."/>
            <person name="Tran H."/>
            <person name="Pieper D.H."/>
            <person name="Golyshin P.N."/>
            <person name="Giuliano L."/>
        </authorList>
    </citation>
    <scope>NUCLEOTIDE SEQUENCE [LARGE SCALE GENOMIC DNA]</scope>
    <source>
        <strain evidence="14 15">78-ME</strain>
    </source>
</reference>
<organism evidence="14 15">
    <name type="scientific">Cycloclasticus zancles 78-ME</name>
    <dbReference type="NCBI Taxonomy" id="1198232"/>
    <lineage>
        <taxon>Bacteria</taxon>
        <taxon>Pseudomonadati</taxon>
        <taxon>Pseudomonadota</taxon>
        <taxon>Gammaproteobacteria</taxon>
        <taxon>Thiotrichales</taxon>
        <taxon>Piscirickettsiaceae</taxon>
        <taxon>Cycloclasticus</taxon>
    </lineage>
</organism>
<feature type="domain" description="CNNM transmembrane" evidence="13">
    <location>
        <begin position="1"/>
        <end position="158"/>
    </location>
</feature>
<evidence type="ECO:0000256" key="4">
    <source>
        <dbReference type="ARBA" id="ARBA00022692"/>
    </source>
</evidence>
<accession>S5T8X3</accession>
<dbReference type="Proteomes" id="UP000015380">
    <property type="component" value="Chromosome"/>
</dbReference>
<keyword evidence="3" id="KW-1003">Cell membrane</keyword>
<evidence type="ECO:0000256" key="10">
    <source>
        <dbReference type="PROSITE-ProRule" id="PRU01193"/>
    </source>
</evidence>
<dbReference type="SUPFAM" id="SSF54631">
    <property type="entry name" value="CBS-domain pair"/>
    <property type="match status" value="1"/>
</dbReference>
<dbReference type="InterPro" id="IPR046342">
    <property type="entry name" value="CBS_dom_sf"/>
</dbReference>
<name>S5T8X3_9GAMM</name>
<dbReference type="Gene3D" id="3.30.465.10">
    <property type="match status" value="1"/>
</dbReference>
<keyword evidence="4 10" id="KW-0812">Transmembrane</keyword>
<keyword evidence="5" id="KW-0677">Repeat</keyword>
<comment type="subcellular location">
    <subcellularLocation>
        <location evidence="1">Cell membrane</location>
        <topology evidence="1">Multi-pass membrane protein</topology>
    </subcellularLocation>
</comment>
<dbReference type="PANTHER" id="PTHR22777:SF32">
    <property type="entry name" value="UPF0053 INNER MEMBRANE PROTEIN YFJD"/>
    <property type="match status" value="1"/>
</dbReference>
<evidence type="ECO:0000256" key="2">
    <source>
        <dbReference type="ARBA" id="ARBA00006337"/>
    </source>
</evidence>
<feature type="transmembrane region" description="Helical" evidence="11">
    <location>
        <begin position="32"/>
        <end position="56"/>
    </location>
</feature>
<proteinExistence type="inferred from homology"/>
<evidence type="ECO:0000259" key="12">
    <source>
        <dbReference type="PROSITE" id="PS51371"/>
    </source>
</evidence>
<evidence type="ECO:0000259" key="13">
    <source>
        <dbReference type="PROSITE" id="PS51846"/>
    </source>
</evidence>
<protein>
    <submittedName>
        <fullName evidence="14">Mg2+ and Co2+ transporter CorB</fullName>
    </submittedName>
</protein>
<dbReference type="SUPFAM" id="SSF56176">
    <property type="entry name" value="FAD-binding/transporter-associated domain-like"/>
    <property type="match status" value="1"/>
</dbReference>
<dbReference type="EMBL" id="CP005996">
    <property type="protein sequence ID" value="AGS40196.1"/>
    <property type="molecule type" value="Genomic_DNA"/>
</dbReference>
<evidence type="ECO:0000256" key="5">
    <source>
        <dbReference type="ARBA" id="ARBA00022737"/>
    </source>
</evidence>
<dbReference type="InterPro" id="IPR005170">
    <property type="entry name" value="Transptr-assoc_dom"/>
</dbReference>
<dbReference type="SMART" id="SM01091">
    <property type="entry name" value="CorC_HlyC"/>
    <property type="match status" value="1"/>
</dbReference>
<dbReference type="CDD" id="cd04590">
    <property type="entry name" value="CBS_pair_CorC_HlyC_assoc"/>
    <property type="match status" value="1"/>
</dbReference>
<dbReference type="AlphaFoldDB" id="S5T8X3"/>
<dbReference type="HOGENOM" id="CLU_015237_4_1_6"/>
<dbReference type="Pfam" id="PF00571">
    <property type="entry name" value="CBS"/>
    <property type="match status" value="2"/>
</dbReference>
<dbReference type="PATRIC" id="fig|1198232.3.peg.1854"/>
<feature type="transmembrane region" description="Helical" evidence="11">
    <location>
        <begin position="94"/>
        <end position="116"/>
    </location>
</feature>
<dbReference type="eggNOG" id="COG4536">
    <property type="taxonomic scope" value="Bacteria"/>
</dbReference>
<reference evidence="15" key="2">
    <citation type="journal article" date="2016" name="Environ. Microbiol. Rep.">
        <title>Analysis of defence systems and a conjugative IncP-1 plasmid in the marine polyaromatic hydrocarbons-degrading bacterium Cycloclasticus sp. 78-ME.</title>
        <authorList>
            <person name="Yakimov M.M."/>
            <person name="Crisafi F."/>
            <person name="Messina E."/>
            <person name="Smedile F."/>
            <person name="Lopatina A."/>
            <person name="Denaro R."/>
            <person name="Pieper D.H."/>
            <person name="Golyshin P.N."/>
            <person name="Giuliano L."/>
        </authorList>
    </citation>
    <scope>NUCLEOTIDE SEQUENCE [LARGE SCALE GENOMIC DNA]</scope>
    <source>
        <strain evidence="15">78-ME</strain>
    </source>
</reference>